<evidence type="ECO:0000256" key="1">
    <source>
        <dbReference type="SAM" id="MobiDB-lite"/>
    </source>
</evidence>
<name>A0A922M1C9_SPOEX</name>
<feature type="compositionally biased region" description="Basic and acidic residues" evidence="1">
    <location>
        <begin position="17"/>
        <end position="32"/>
    </location>
</feature>
<proteinExistence type="predicted"/>
<sequence length="471" mass="55040">MSWMEQKTTFLCHTSQRKPDRPKDIRNNDKNGKHYIRSKTISYFLADENGDKIPVCKTFFLTTLGYNQNNCKAVRNVLDNKNNTSYPESLIDGRGHNPNPRKLDNTKIIEHIMSFRPAVSHYRREHAPNKKYLPSDLSIRIMYDHYCENEPETKVSYGLHRKLVKELNISFAKLGHEECEQCEKFTIHNPNSEIRHRGCQACKSYEKHHEKYILARKKYEEDADNQTQKKNNADTIIFAVDLEKVIMLPRMDEFKTVMFCPRLIVFNQSFVPLGDKKIHEVGHTFAVLWHEGTSGRKKEDIVKVGHTFMAADEFHHRVERSLKTKKRVYDFEDFCKAVSDTGSRTIVKKMIIQDFFDFEDCSSTFKLKNSNPRAYLNDIVEANFRRGGHLLFYKNSHGTDEYFELDFLRLKDLKQGIPAPRQKHTPRGITSERKSAILTKLGPLMPANRRHFWESLPVNDGSADLTHIHED</sequence>
<protein>
    <submittedName>
        <fullName evidence="2">Uncharacterized protein</fullName>
    </submittedName>
</protein>
<reference evidence="2" key="1">
    <citation type="journal article" date="2021" name="G3 (Bethesda)">
        <title>Genome and transcriptome analysis of the beet armyworm Spodoptera exigua reveals targets for pest control. .</title>
        <authorList>
            <person name="Simon S."/>
            <person name="Breeschoten T."/>
            <person name="Jansen H.J."/>
            <person name="Dirks R.P."/>
            <person name="Schranz M.E."/>
            <person name="Ros V.I.D."/>
        </authorList>
    </citation>
    <scope>NUCLEOTIDE SEQUENCE</scope>
    <source>
        <strain evidence="2">TB_SE_WUR_2020</strain>
    </source>
</reference>
<dbReference type="PANTHER" id="PTHR10773">
    <property type="entry name" value="DNA-DIRECTED RNA POLYMERASES I, II, AND III SUBUNIT RPABC2"/>
    <property type="match status" value="1"/>
</dbReference>
<dbReference type="EMBL" id="JACEFF010000912">
    <property type="protein sequence ID" value="KAH9628481.1"/>
    <property type="molecule type" value="Genomic_DNA"/>
</dbReference>
<evidence type="ECO:0000313" key="3">
    <source>
        <dbReference type="Proteomes" id="UP000814243"/>
    </source>
</evidence>
<accession>A0A922M1C9</accession>
<dbReference type="AlphaFoldDB" id="A0A922M1C9"/>
<dbReference type="Proteomes" id="UP000814243">
    <property type="component" value="Unassembled WGS sequence"/>
</dbReference>
<evidence type="ECO:0000313" key="2">
    <source>
        <dbReference type="EMBL" id="KAH9628481.1"/>
    </source>
</evidence>
<comment type="caution">
    <text evidence="2">The sequence shown here is derived from an EMBL/GenBank/DDBJ whole genome shotgun (WGS) entry which is preliminary data.</text>
</comment>
<feature type="region of interest" description="Disordered" evidence="1">
    <location>
        <begin position="1"/>
        <end position="32"/>
    </location>
</feature>
<dbReference type="PANTHER" id="PTHR10773:SF19">
    <property type="match status" value="1"/>
</dbReference>
<feature type="compositionally biased region" description="Polar residues" evidence="1">
    <location>
        <begin position="1"/>
        <end position="14"/>
    </location>
</feature>
<organism evidence="2 3">
    <name type="scientific">Spodoptera exigua</name>
    <name type="common">Beet armyworm</name>
    <name type="synonym">Noctua fulgens</name>
    <dbReference type="NCBI Taxonomy" id="7107"/>
    <lineage>
        <taxon>Eukaryota</taxon>
        <taxon>Metazoa</taxon>
        <taxon>Ecdysozoa</taxon>
        <taxon>Arthropoda</taxon>
        <taxon>Hexapoda</taxon>
        <taxon>Insecta</taxon>
        <taxon>Pterygota</taxon>
        <taxon>Neoptera</taxon>
        <taxon>Endopterygota</taxon>
        <taxon>Lepidoptera</taxon>
        <taxon>Glossata</taxon>
        <taxon>Ditrysia</taxon>
        <taxon>Noctuoidea</taxon>
        <taxon>Noctuidae</taxon>
        <taxon>Amphipyrinae</taxon>
        <taxon>Spodoptera</taxon>
    </lineage>
</organism>
<gene>
    <name evidence="2" type="ORF">HF086_015756</name>
</gene>